<reference evidence="2 3" key="1">
    <citation type="submission" date="2023-08" db="EMBL/GenBank/DDBJ databases">
        <title>A Necator americanus chromosomal reference genome.</title>
        <authorList>
            <person name="Ilik V."/>
            <person name="Petrzelkova K.J."/>
            <person name="Pardy F."/>
            <person name="Fuh T."/>
            <person name="Niatou-Singa F.S."/>
            <person name="Gouil Q."/>
            <person name="Baker L."/>
            <person name="Ritchie M.E."/>
            <person name="Jex A.R."/>
            <person name="Gazzola D."/>
            <person name="Li H."/>
            <person name="Toshio Fujiwara R."/>
            <person name="Zhan B."/>
            <person name="Aroian R.V."/>
            <person name="Pafco B."/>
            <person name="Schwarz E.M."/>
        </authorList>
    </citation>
    <scope>NUCLEOTIDE SEQUENCE [LARGE SCALE GENOMIC DNA]</scope>
    <source>
        <strain evidence="2 3">Aroian</strain>
        <tissue evidence="2">Whole animal</tissue>
    </source>
</reference>
<dbReference type="PANTHER" id="PTHR46825">
    <property type="entry name" value="D-ALANYL-D-ALANINE-CARBOXYPEPTIDASE/ENDOPEPTIDASE AMPH"/>
    <property type="match status" value="1"/>
</dbReference>
<dbReference type="Pfam" id="PF00144">
    <property type="entry name" value="Beta-lactamase"/>
    <property type="match status" value="1"/>
</dbReference>
<dbReference type="EMBL" id="JAVFWL010000005">
    <property type="protein sequence ID" value="KAK6754625.1"/>
    <property type="molecule type" value="Genomic_DNA"/>
</dbReference>
<protein>
    <recommendedName>
        <fullName evidence="1">Beta-lactamase-related domain-containing protein</fullName>
    </recommendedName>
</protein>
<sequence>MKRDFYQAKARCATNMARVGKERVVLRDLFSPYLRAVWRGSKEYLRHYIVQEGESNIWINQSITVTGHRQLQVDILDIPPGKRNNSFDHMGKRIWREVPYPKRIKSNADGGRDARNEDATFSNLNFTWSTRHSSKHYVIWRSDEFSWAERDIPRTTLFDPKPTNATELDLVIEQEMRSFNIPSISLCIYRQGKRVLSVSYGYSDLRTDTKANPINSYRIASISKTITAMGIAELINRRVLSLDARVFGLKGVLPSLDVSQAHPWLRFITIRHLLEHSSGGWSNMEKIEFNRTPQTKELNGTALLDFYIKSYSPKFQPGTRYLYSNVAYVMLGKIIEQISLRPYDQFIQDVILNPNKIEGRIGGVENGEFEVSYYSTDNANPYTYWTPSKLNAAAGWVMRAEEVARLFMLLESGKFSWYRMLTQPSSVKRSYGRGLQLGDDGSLFHLGSLAGSEGIGYSRRDLQVAILTNTRGREQGEHTAWMERLCRLFAKHIIIP</sequence>
<accession>A0ABR1DW12</accession>
<dbReference type="SUPFAM" id="SSF56601">
    <property type="entry name" value="beta-lactamase/transpeptidase-like"/>
    <property type="match status" value="1"/>
</dbReference>
<dbReference type="Gene3D" id="3.40.710.10">
    <property type="entry name" value="DD-peptidase/beta-lactamase superfamily"/>
    <property type="match status" value="1"/>
</dbReference>
<name>A0ABR1DW12_NECAM</name>
<gene>
    <name evidence="2" type="primary">Necator_chrV.g18339</name>
    <name evidence="2" type="ORF">RB195_013548</name>
</gene>
<dbReference type="InterPro" id="IPR050491">
    <property type="entry name" value="AmpC-like"/>
</dbReference>
<evidence type="ECO:0000259" key="1">
    <source>
        <dbReference type="Pfam" id="PF00144"/>
    </source>
</evidence>
<organism evidence="2 3">
    <name type="scientific">Necator americanus</name>
    <name type="common">Human hookworm</name>
    <dbReference type="NCBI Taxonomy" id="51031"/>
    <lineage>
        <taxon>Eukaryota</taxon>
        <taxon>Metazoa</taxon>
        <taxon>Ecdysozoa</taxon>
        <taxon>Nematoda</taxon>
        <taxon>Chromadorea</taxon>
        <taxon>Rhabditida</taxon>
        <taxon>Rhabditina</taxon>
        <taxon>Rhabditomorpha</taxon>
        <taxon>Strongyloidea</taxon>
        <taxon>Ancylostomatidae</taxon>
        <taxon>Bunostominae</taxon>
        <taxon>Necator</taxon>
    </lineage>
</organism>
<dbReference type="InterPro" id="IPR001466">
    <property type="entry name" value="Beta-lactam-related"/>
</dbReference>
<evidence type="ECO:0000313" key="2">
    <source>
        <dbReference type="EMBL" id="KAK6754625.1"/>
    </source>
</evidence>
<proteinExistence type="predicted"/>
<evidence type="ECO:0000313" key="3">
    <source>
        <dbReference type="Proteomes" id="UP001303046"/>
    </source>
</evidence>
<dbReference type="InterPro" id="IPR012338">
    <property type="entry name" value="Beta-lactam/transpept-like"/>
</dbReference>
<comment type="caution">
    <text evidence="2">The sequence shown here is derived from an EMBL/GenBank/DDBJ whole genome shotgun (WGS) entry which is preliminary data.</text>
</comment>
<dbReference type="Proteomes" id="UP001303046">
    <property type="component" value="Unassembled WGS sequence"/>
</dbReference>
<dbReference type="PANTHER" id="PTHR46825:SF9">
    <property type="entry name" value="BETA-LACTAMASE-RELATED DOMAIN-CONTAINING PROTEIN"/>
    <property type="match status" value="1"/>
</dbReference>
<keyword evidence="3" id="KW-1185">Reference proteome</keyword>
<feature type="domain" description="Beta-lactamase-related" evidence="1">
    <location>
        <begin position="170"/>
        <end position="483"/>
    </location>
</feature>